<dbReference type="RefSeq" id="WP_189079119.1">
    <property type="nucleotide sequence ID" value="NZ_BMMX01000007.1"/>
</dbReference>
<evidence type="ECO:0000313" key="2">
    <source>
        <dbReference type="Proteomes" id="UP000656042"/>
    </source>
</evidence>
<dbReference type="AlphaFoldDB" id="A0A8J3FMZ1"/>
<protein>
    <submittedName>
        <fullName evidence="1">Uncharacterized protein</fullName>
    </submittedName>
</protein>
<comment type="caution">
    <text evidence="1">The sequence shown here is derived from an EMBL/GenBank/DDBJ whole genome shotgun (WGS) entry which is preliminary data.</text>
</comment>
<evidence type="ECO:0000313" key="1">
    <source>
        <dbReference type="EMBL" id="GGK88128.1"/>
    </source>
</evidence>
<sequence>MTTLIQVIPVPPGHGSPPPDEMVDLLREHEVVVAVHDPAMSALVLNTLERLLPLFDFVALAADRFGRPRAEVITDVLDRGEVPVVVLPSSPEYALQVLSRTLRPEGRLRFTVEVADEMVPRQRTPVRKSTNQRTYLQAVPGGWCTRPLDADCPRTAAEGCHPCRHFESPPEYLPLHHDTALRASLLAATTDDTDVYRINRGLADDIAALVVDGHRRH</sequence>
<reference evidence="1" key="2">
    <citation type="submission" date="2020-09" db="EMBL/GenBank/DDBJ databases">
        <authorList>
            <person name="Sun Q."/>
            <person name="Zhou Y."/>
        </authorList>
    </citation>
    <scope>NUCLEOTIDE SEQUENCE</scope>
    <source>
        <strain evidence="1">CGMCC 4.7299</strain>
    </source>
</reference>
<accession>A0A8J3FMZ1</accession>
<reference evidence="1" key="1">
    <citation type="journal article" date="2014" name="Int. J. Syst. Evol. Microbiol.">
        <title>Complete genome sequence of Corynebacterium casei LMG S-19264T (=DSM 44701T), isolated from a smear-ripened cheese.</title>
        <authorList>
            <consortium name="US DOE Joint Genome Institute (JGI-PGF)"/>
            <person name="Walter F."/>
            <person name="Albersmeier A."/>
            <person name="Kalinowski J."/>
            <person name="Ruckert C."/>
        </authorList>
    </citation>
    <scope>NUCLEOTIDE SEQUENCE</scope>
    <source>
        <strain evidence="1">CGMCC 4.7299</strain>
    </source>
</reference>
<dbReference type="EMBL" id="BMMX01000007">
    <property type="protein sequence ID" value="GGK88128.1"/>
    <property type="molecule type" value="Genomic_DNA"/>
</dbReference>
<name>A0A8J3FMZ1_9ACTN</name>
<keyword evidence="2" id="KW-1185">Reference proteome</keyword>
<organism evidence="1 2">
    <name type="scientific">Mangrovihabitans endophyticus</name>
    <dbReference type="NCBI Taxonomy" id="1751298"/>
    <lineage>
        <taxon>Bacteria</taxon>
        <taxon>Bacillati</taxon>
        <taxon>Actinomycetota</taxon>
        <taxon>Actinomycetes</taxon>
        <taxon>Micromonosporales</taxon>
        <taxon>Micromonosporaceae</taxon>
        <taxon>Mangrovihabitans</taxon>
    </lineage>
</organism>
<proteinExistence type="predicted"/>
<gene>
    <name evidence="1" type="ORF">GCM10012284_22760</name>
</gene>
<dbReference type="Proteomes" id="UP000656042">
    <property type="component" value="Unassembled WGS sequence"/>
</dbReference>